<dbReference type="Proteomes" id="UP000827976">
    <property type="component" value="Chromosome 1"/>
</dbReference>
<reference evidence="2" key="1">
    <citation type="journal article" date="2022" name="Nat. Commun.">
        <title>Chromosome evolution and the genetic basis of agronomically important traits in greater yam.</title>
        <authorList>
            <person name="Bredeson J.V."/>
            <person name="Lyons J.B."/>
            <person name="Oniyinde I.O."/>
            <person name="Okereke N.R."/>
            <person name="Kolade O."/>
            <person name="Nnabue I."/>
            <person name="Nwadili C.O."/>
            <person name="Hribova E."/>
            <person name="Parker M."/>
            <person name="Nwogha J."/>
            <person name="Shu S."/>
            <person name="Carlson J."/>
            <person name="Kariba R."/>
            <person name="Muthemba S."/>
            <person name="Knop K."/>
            <person name="Barton G.J."/>
            <person name="Sherwood A.V."/>
            <person name="Lopez-Montes A."/>
            <person name="Asiedu R."/>
            <person name="Jamnadass R."/>
            <person name="Muchugi A."/>
            <person name="Goodstein D."/>
            <person name="Egesi C.N."/>
            <person name="Featherston J."/>
            <person name="Asfaw A."/>
            <person name="Simpson G.G."/>
            <person name="Dolezel J."/>
            <person name="Hendre P.S."/>
            <person name="Van Deynze A."/>
            <person name="Kumar P.L."/>
            <person name="Obidiegwu J.E."/>
            <person name="Bhattacharjee R."/>
            <person name="Rokhsar D.S."/>
        </authorList>
    </citation>
    <scope>NUCLEOTIDE SEQUENCE [LARGE SCALE GENOMIC DNA]</scope>
    <source>
        <strain evidence="2">cv. TDa95/00328</strain>
    </source>
</reference>
<evidence type="ECO:0000313" key="2">
    <source>
        <dbReference type="Proteomes" id="UP000827976"/>
    </source>
</evidence>
<proteinExistence type="predicted"/>
<dbReference type="EMBL" id="CM037011">
    <property type="protein sequence ID" value="KAH7692067.1"/>
    <property type="molecule type" value="Genomic_DNA"/>
</dbReference>
<keyword evidence="1" id="KW-0378">Hydrolase</keyword>
<name>A0ACB7WU47_DIOAL</name>
<accession>A0ACB7WU47</accession>
<keyword evidence="2" id="KW-1185">Reference proteome</keyword>
<sequence length="533" mass="59339">MKPQFFFNGLTGFKLSKLLLRNPRILPNLSRSSSFTVSSSAALIQDLPSTFEAKASPLQSPQFGEFLLNLKPGVALSIFNNSLALGLRRDLASYVAIVCILFASDHRHKLVSLFADLVSSKPGVDFSFPDLFDTLSRFLNRSGKLLFVLDALIRAFTVCNKPREAFDAVVQLAGRGFVPSPKSCNFLLNFMVESSDFELVMAVFEQMKSFGMSPDAYRFTILIKALCRGGKFDAAFIVLEEMKETGVMPDVITYTTLIEGLCASGKSETGSALLQTIIQKGVPVDSVLYGKVISGLCKELRLQEAEKLLQDMVKRDVPADAFSYGCLIRGYCTTGNAADLLRALELYDEMVSKYISPNYFVVSFILQCFSKRGMDSEALGYFQMFKVSGGYLDKVLYNFALNAHCKLGNMDDAIELIEEMKGHGIVPDKIHYTILICGYCRNGEMYNAQKVFSSMVKLNVEPDLVTYNVLVGGFCKHGFVKEAYELMDYMIERGLEPNAVTYSVAIENLCKGRHLKEAKELFKGLKRRGLLKK</sequence>
<protein>
    <submittedName>
        <fullName evidence="1">P-loop containing nucleoside triphosphate hydrolase protein</fullName>
    </submittedName>
</protein>
<gene>
    <name evidence="1" type="ORF">IHE45_01G041100</name>
</gene>
<comment type="caution">
    <text evidence="1">The sequence shown here is derived from an EMBL/GenBank/DDBJ whole genome shotgun (WGS) entry which is preliminary data.</text>
</comment>
<organism evidence="1 2">
    <name type="scientific">Dioscorea alata</name>
    <name type="common">Purple yam</name>
    <dbReference type="NCBI Taxonomy" id="55571"/>
    <lineage>
        <taxon>Eukaryota</taxon>
        <taxon>Viridiplantae</taxon>
        <taxon>Streptophyta</taxon>
        <taxon>Embryophyta</taxon>
        <taxon>Tracheophyta</taxon>
        <taxon>Spermatophyta</taxon>
        <taxon>Magnoliopsida</taxon>
        <taxon>Liliopsida</taxon>
        <taxon>Dioscoreales</taxon>
        <taxon>Dioscoreaceae</taxon>
        <taxon>Dioscorea</taxon>
    </lineage>
</organism>
<evidence type="ECO:0000313" key="1">
    <source>
        <dbReference type="EMBL" id="KAH7692067.1"/>
    </source>
</evidence>